<keyword evidence="2" id="KW-0812">Transmembrane</keyword>
<evidence type="ECO:0000313" key="4">
    <source>
        <dbReference type="Proteomes" id="UP000233256"/>
    </source>
</evidence>
<organism evidence="3 4">
    <name type="scientific">Candidatus Wallbacteria bacterium HGW-Wallbacteria-1</name>
    <dbReference type="NCBI Taxonomy" id="2013854"/>
    <lineage>
        <taxon>Bacteria</taxon>
        <taxon>Candidatus Walliibacteriota</taxon>
    </lineage>
</organism>
<keyword evidence="2" id="KW-1133">Transmembrane helix</keyword>
<comment type="caution">
    <text evidence="3">The sequence shown here is derived from an EMBL/GenBank/DDBJ whole genome shotgun (WGS) entry which is preliminary data.</text>
</comment>
<name>A0A2N1PQ22_9BACT</name>
<reference evidence="3 4" key="1">
    <citation type="journal article" date="2017" name="ISME J.">
        <title>Potential for microbial H2 and metal transformations associated with novel bacteria and archaea in deep terrestrial subsurface sediments.</title>
        <authorList>
            <person name="Hernsdorf A.W."/>
            <person name="Amano Y."/>
            <person name="Miyakawa K."/>
            <person name="Ise K."/>
            <person name="Suzuki Y."/>
            <person name="Anantharaman K."/>
            <person name="Probst A."/>
            <person name="Burstein D."/>
            <person name="Thomas B.C."/>
            <person name="Banfield J.F."/>
        </authorList>
    </citation>
    <scope>NUCLEOTIDE SEQUENCE [LARGE SCALE GENOMIC DNA]</scope>
    <source>
        <strain evidence="3">HGW-Wallbacteria-1</strain>
    </source>
</reference>
<dbReference type="AlphaFoldDB" id="A0A2N1PQ22"/>
<evidence type="ECO:0000256" key="1">
    <source>
        <dbReference type="SAM" id="MobiDB-lite"/>
    </source>
</evidence>
<evidence type="ECO:0000256" key="2">
    <source>
        <dbReference type="SAM" id="Phobius"/>
    </source>
</evidence>
<sequence>MSDRKAVPGVGKTTHEKGKTTEWRVHPASEGPAVTLLLVAFMFLVVWFLQVSWGSWPISCGALIFLLSSLRKWFFPSSCVADSDKMTVRTWYGTSIFHWQKVKRVRLQGRGLSLSMDEGGSGSLLTGKGHAYILLPVSDTAREEIVGQLQGIIPIERG</sequence>
<feature type="region of interest" description="Disordered" evidence="1">
    <location>
        <begin position="1"/>
        <end position="21"/>
    </location>
</feature>
<protein>
    <submittedName>
        <fullName evidence="3">Uncharacterized protein</fullName>
    </submittedName>
</protein>
<gene>
    <name evidence="3" type="ORF">CVV64_08685</name>
</gene>
<dbReference type="EMBL" id="PGXC01000005">
    <property type="protein sequence ID" value="PKK90431.1"/>
    <property type="molecule type" value="Genomic_DNA"/>
</dbReference>
<feature type="transmembrane region" description="Helical" evidence="2">
    <location>
        <begin position="56"/>
        <end position="75"/>
    </location>
</feature>
<accession>A0A2N1PQ22</accession>
<keyword evidence="2" id="KW-0472">Membrane</keyword>
<feature type="transmembrane region" description="Helical" evidence="2">
    <location>
        <begin position="33"/>
        <end position="50"/>
    </location>
</feature>
<evidence type="ECO:0000313" key="3">
    <source>
        <dbReference type="EMBL" id="PKK90431.1"/>
    </source>
</evidence>
<proteinExistence type="predicted"/>
<dbReference type="Proteomes" id="UP000233256">
    <property type="component" value="Unassembled WGS sequence"/>
</dbReference>